<dbReference type="Pfam" id="PF07715">
    <property type="entry name" value="Plug"/>
    <property type="match status" value="1"/>
</dbReference>
<dbReference type="SUPFAM" id="SSF56935">
    <property type="entry name" value="Porins"/>
    <property type="match status" value="1"/>
</dbReference>
<evidence type="ECO:0000256" key="3">
    <source>
        <dbReference type="ARBA" id="ARBA00022452"/>
    </source>
</evidence>
<evidence type="ECO:0000256" key="4">
    <source>
        <dbReference type="ARBA" id="ARBA00022496"/>
    </source>
</evidence>
<reference evidence="18" key="1">
    <citation type="submission" date="2017-08" db="EMBL/GenBank/DDBJ databases">
        <title>A dynamic microbial community with high functional redundancy inhabits the cold, oxic subseafloor aquifer.</title>
        <authorList>
            <person name="Tully B.J."/>
            <person name="Wheat C.G."/>
            <person name="Glazer B.T."/>
            <person name="Huber J.A."/>
        </authorList>
    </citation>
    <scope>NUCLEOTIDE SEQUENCE [LARGE SCALE GENOMIC DNA]</scope>
</reference>
<dbReference type="Proteomes" id="UP000228987">
    <property type="component" value="Unassembled WGS sequence"/>
</dbReference>
<comment type="subcellular location">
    <subcellularLocation>
        <location evidence="1 12">Cell outer membrane</location>
        <topology evidence="1 12">Multi-pass membrane protein</topology>
    </subcellularLocation>
</comment>
<dbReference type="EMBL" id="NVWI01000008">
    <property type="protein sequence ID" value="PCJ40634.1"/>
    <property type="molecule type" value="Genomic_DNA"/>
</dbReference>
<keyword evidence="9 13" id="KW-0798">TonB box</keyword>
<evidence type="ECO:0000259" key="15">
    <source>
        <dbReference type="Pfam" id="PF00593"/>
    </source>
</evidence>
<evidence type="ECO:0000256" key="2">
    <source>
        <dbReference type="ARBA" id="ARBA00022448"/>
    </source>
</evidence>
<gene>
    <name evidence="17" type="ORF">COA71_10335</name>
</gene>
<feature type="chain" id="PRO_5012381971" evidence="14">
    <location>
        <begin position="27"/>
        <end position="692"/>
    </location>
</feature>
<comment type="caution">
    <text evidence="17">The sequence shown here is derived from an EMBL/GenBank/DDBJ whole genome shotgun (WGS) entry which is preliminary data.</text>
</comment>
<dbReference type="InterPro" id="IPR036942">
    <property type="entry name" value="Beta-barrel_TonB_sf"/>
</dbReference>
<name>A0A2A5C9R5_9GAMM</name>
<keyword evidence="3 12" id="KW-1134">Transmembrane beta strand</keyword>
<dbReference type="GO" id="GO:0015344">
    <property type="term" value="F:siderophore uptake transmembrane transporter activity"/>
    <property type="evidence" value="ECO:0007669"/>
    <property type="project" value="TreeGrafter"/>
</dbReference>
<evidence type="ECO:0000256" key="9">
    <source>
        <dbReference type="ARBA" id="ARBA00023077"/>
    </source>
</evidence>
<dbReference type="PANTHER" id="PTHR32552">
    <property type="entry name" value="FERRICHROME IRON RECEPTOR-RELATED"/>
    <property type="match status" value="1"/>
</dbReference>
<dbReference type="Pfam" id="PF00593">
    <property type="entry name" value="TonB_dep_Rec_b-barrel"/>
    <property type="match status" value="1"/>
</dbReference>
<evidence type="ECO:0000256" key="12">
    <source>
        <dbReference type="PROSITE-ProRule" id="PRU01360"/>
    </source>
</evidence>
<dbReference type="GO" id="GO:0009279">
    <property type="term" value="C:cell outer membrane"/>
    <property type="evidence" value="ECO:0007669"/>
    <property type="project" value="UniProtKB-SubCell"/>
</dbReference>
<keyword evidence="10 12" id="KW-0472">Membrane</keyword>
<evidence type="ECO:0000313" key="17">
    <source>
        <dbReference type="EMBL" id="PCJ40634.1"/>
    </source>
</evidence>
<dbReference type="InterPro" id="IPR000531">
    <property type="entry name" value="Beta-barrel_TonB"/>
</dbReference>
<keyword evidence="8" id="KW-0406">Ion transport</keyword>
<dbReference type="Gene3D" id="2.40.170.20">
    <property type="entry name" value="TonB-dependent receptor, beta-barrel domain"/>
    <property type="match status" value="1"/>
</dbReference>
<evidence type="ECO:0000259" key="16">
    <source>
        <dbReference type="Pfam" id="PF07715"/>
    </source>
</evidence>
<evidence type="ECO:0000313" key="18">
    <source>
        <dbReference type="Proteomes" id="UP000228987"/>
    </source>
</evidence>
<evidence type="ECO:0000256" key="8">
    <source>
        <dbReference type="ARBA" id="ARBA00023065"/>
    </source>
</evidence>
<comment type="similarity">
    <text evidence="12 13">Belongs to the TonB-dependent receptor family.</text>
</comment>
<evidence type="ECO:0000256" key="5">
    <source>
        <dbReference type="ARBA" id="ARBA00022692"/>
    </source>
</evidence>
<keyword evidence="17" id="KW-0675">Receptor</keyword>
<dbReference type="InterPro" id="IPR012910">
    <property type="entry name" value="Plug_dom"/>
</dbReference>
<keyword evidence="11 12" id="KW-0998">Cell outer membrane</keyword>
<sequence>MQQFNPKISTLSLSIALLCGAAQVSAQSNSIDTIIVTADRQETELRDIAASVYAVDSDYLDNIKHVHIGEVLNSIPGVVFNRGNGQESLLGIRAPVLTGAGSCGAVQISQDGIPVRAAGFCNVNQLFEANTEQASRIEVVRGPGSVLYGVNALHGAINIISPTLGEAGGNVSLDFGPHEYGRLNLGYNTVSGEHAFGVNFNGASDGGYKDDSGFGQQKLNFAHRYSGDITVTTVFAATNLNQETAGYLVGADAYKNDALQKVNGNPDAYRDASSIRLHSRIEGEFASGASWMLTPYIRDTDMEFLMHFLPGTPVEENGHSSIGLQTMYSSMLTRDLEWIAGVDFELTDGYLRQTQAGGFGSFPAGRQYDYDVDAQLISPYVQFKFQPSANNQFSLGLRYELLDYDYDNKMIDGNTAEDGSSCTPSAFNPSGTCRYSRPADRSDDFSNSSIQLGWIHDFDSSQQVFVNVAHAFRAPQATELYRLQVNQSVADLNSEEVDSFEIGYRAARDNMSYSVVAYWMEKDNVIFQDSSRSNVSGGETDHTGLEFNALFDLTDSLQLNVVASYANHTYGANIAPRGVTVSIDGNDIDTAPELTGNVQLIWAINASNSAQLEWVHMDEYYTNETNTNSYEGHDLVNLRYQYQSNSDWYFAARITNLFDTEYAERADWTSFVGDRYFVGEPASLYVTIGTEF</sequence>
<evidence type="ECO:0000256" key="10">
    <source>
        <dbReference type="ARBA" id="ARBA00023136"/>
    </source>
</evidence>
<dbReference type="PROSITE" id="PS52016">
    <property type="entry name" value="TONB_DEPENDENT_REC_3"/>
    <property type="match status" value="1"/>
</dbReference>
<dbReference type="InterPro" id="IPR037066">
    <property type="entry name" value="Plug_dom_sf"/>
</dbReference>
<evidence type="ECO:0000256" key="7">
    <source>
        <dbReference type="ARBA" id="ARBA00023004"/>
    </source>
</evidence>
<feature type="signal peptide" evidence="14">
    <location>
        <begin position="1"/>
        <end position="26"/>
    </location>
</feature>
<dbReference type="Gene3D" id="2.170.130.10">
    <property type="entry name" value="TonB-dependent receptor, plug domain"/>
    <property type="match status" value="1"/>
</dbReference>
<keyword evidence="5 12" id="KW-0812">Transmembrane</keyword>
<evidence type="ECO:0000256" key="1">
    <source>
        <dbReference type="ARBA" id="ARBA00004571"/>
    </source>
</evidence>
<feature type="domain" description="TonB-dependent receptor-like beta-barrel" evidence="15">
    <location>
        <begin position="178"/>
        <end position="657"/>
    </location>
</feature>
<evidence type="ECO:0000256" key="6">
    <source>
        <dbReference type="ARBA" id="ARBA00022729"/>
    </source>
</evidence>
<evidence type="ECO:0000256" key="13">
    <source>
        <dbReference type="RuleBase" id="RU003357"/>
    </source>
</evidence>
<dbReference type="AlphaFoldDB" id="A0A2A5C9R5"/>
<feature type="domain" description="TonB-dependent receptor plug" evidence="16">
    <location>
        <begin position="45"/>
        <end position="156"/>
    </location>
</feature>
<keyword evidence="2 12" id="KW-0813">Transport</keyword>
<protein>
    <submittedName>
        <fullName evidence="17">TonB-dependent receptor</fullName>
    </submittedName>
</protein>
<keyword evidence="6 14" id="KW-0732">Signal</keyword>
<dbReference type="InterPro" id="IPR039426">
    <property type="entry name" value="TonB-dep_rcpt-like"/>
</dbReference>
<keyword evidence="4" id="KW-0410">Iron transport</keyword>
<evidence type="ECO:0000256" key="11">
    <source>
        <dbReference type="ARBA" id="ARBA00023237"/>
    </source>
</evidence>
<organism evidence="17 18">
    <name type="scientific">SAR86 cluster bacterium</name>
    <dbReference type="NCBI Taxonomy" id="2030880"/>
    <lineage>
        <taxon>Bacteria</taxon>
        <taxon>Pseudomonadati</taxon>
        <taxon>Pseudomonadota</taxon>
        <taxon>Gammaproteobacteria</taxon>
        <taxon>SAR86 cluster</taxon>
    </lineage>
</organism>
<keyword evidence="7" id="KW-0408">Iron</keyword>
<evidence type="ECO:0000256" key="14">
    <source>
        <dbReference type="SAM" id="SignalP"/>
    </source>
</evidence>
<proteinExistence type="inferred from homology"/>
<accession>A0A2A5C9R5</accession>
<dbReference type="PANTHER" id="PTHR32552:SF89">
    <property type="entry name" value="CATECHOLATE SIDEROPHORE RECEPTOR FIU"/>
    <property type="match status" value="1"/>
</dbReference>